<evidence type="ECO:0000259" key="1">
    <source>
        <dbReference type="Pfam" id="PF20041"/>
    </source>
</evidence>
<sequence length="1474" mass="164324">MKRYKRDTYFGKNIVLVLLLCLVTSFVEAQIFCPVTEFSQPRIHVGIEGGECSMGFISRGRSTINVISKLKEAINTQLEQIEEFSWISVKSLYIDSYDDEGGYYSGRLVFDVASNFQPGYEREVVFRSTLNQLMPLVQDGQESEYHEIVVYNVSSDCETNKAFPGRKTKVTLSGSQVGVLYVIGNDTIRGTGYPLSFEKVFPEGLYTLKAIKGRAEKEMSGSVGIYYYPFLKAGYCTEEVTRQGILPPVGEAAPGCGFGKVIVPFISLMSSSDLAQLDEMLEQINNGKSSCFPGFRVHRVNSTISMATGPNLRGGDRINEVYFSLDNANGGKMFRVLIHTILQRQDLVKFTLSELSRESIDNYSLKLDGFQYGVKYKLFRDGILVREEEGFVLPPVFENLSGGGTYTLEAHYWDTIVPMNGTVYIDGGRGVASYVRENIYIGENEPVSAYVYYDGMGRVIQSRKVDPSVDGSDVIEPIVYDSTGRVSKSYLPFSVSNCKGFRRYALSEQDEYYTNKFGVNHYAYSETKYNNRPEDQIVEQSFYGEKLKMGSGHTVKTNVRQYTTGDNVKKYVLDGSSVKLEGNYSYRELIVKQVTDAENVKYTEYYDFQGNLICKSQDEVKTYYVYDDLNRQRYIISPLQDAEFTSGTKTLEQLSKLCYYTEYNELNKPYKLYVPGAGCTIYLYDKQGRAVLVQDARMRAEGKWLFTKYDEMDRPVITGTCSGTESAHKAALAAQSVFGEERGTALHGYTNNTYPVVADENACLTITYYDDYAWAGASDMSYSPSESLGAEKSERVKGLVTGVKNKVLGITGNTWLKTVTYFDKKYNAIQTVKQLYPSGVEITSNLHNFGGDVTRIKVKQTIGSVVNEYNRYLEYDNLGRLTRVKQQVTGDNANGLVTLSSYEYDDLGRVSRKMLHNDVDTTTYTYDIAGRQVAARSRNFSYEVGFEHVETGLSGKVTPRYNGNVSHVKWGNGSNVTDLYSYNYDSASQLTGAYLYKKSGTTWNAHSSFAEKDITYDLNGNLTSLTRTSSSGVASSLSYTYDGNQVSKINNGTSYAYDAGGNMTVDGLRGASISYNILNLPEEVCLGNEKVSYIYTSAGEKLATRVGSSLTYYRGPLVYSGNNLLYLVHPEGLTRKSTGGYVYYYMKRDHLGSTRVLCHASGTTLVADQTTGYYPFGLAHGHGNLNLNRYLFSGKELQDQSLGGKLLGLYDFGSRFYDPTLGRWFNVDPRLEFVSPYGYCANNPVLYIDPNGEDIVLTISKDVTVTVATRLIDLKITVPDWTGARKLFTKSITLQGDEILLAALDIVGIVDPTGIADALSASLYAQQGDLVNAMVSGVGLIPYLGDFAKMFRMKNHFKILSMAVESGAGAAGRGFHSFSAFKRAMGNAAEGNQWHHIVGQHADNIRKFGAESIHNTNNLVEIPKELHYKINGYYNSKPLELGGLTVRDWLKTQSFEAQYEYGLDIVQKALNGTL</sequence>
<dbReference type="Gene3D" id="2.180.10.10">
    <property type="entry name" value="RHS repeat-associated core"/>
    <property type="match status" value="1"/>
</dbReference>
<dbReference type="InterPro" id="IPR050708">
    <property type="entry name" value="T6SS_VgrG/RHS"/>
</dbReference>
<name>A0ABX7H900_9BACT</name>
<dbReference type="EMBL" id="CP069450">
    <property type="protein sequence ID" value="QRO51556.1"/>
    <property type="molecule type" value="Genomic_DNA"/>
</dbReference>
<proteinExistence type="predicted"/>
<dbReference type="NCBIfam" id="TIGR03696">
    <property type="entry name" value="Rhs_assc_core"/>
    <property type="match status" value="1"/>
</dbReference>
<keyword evidence="3" id="KW-1185">Reference proteome</keyword>
<dbReference type="Pfam" id="PF20041">
    <property type="entry name" value="DUF6443"/>
    <property type="match status" value="1"/>
</dbReference>
<organism evidence="2 3">
    <name type="scientific">Butyricimonas virosa</name>
    <dbReference type="NCBI Taxonomy" id="544645"/>
    <lineage>
        <taxon>Bacteria</taxon>
        <taxon>Pseudomonadati</taxon>
        <taxon>Bacteroidota</taxon>
        <taxon>Bacteroidia</taxon>
        <taxon>Bacteroidales</taxon>
        <taxon>Odoribacteraceae</taxon>
        <taxon>Butyricimonas</taxon>
    </lineage>
</organism>
<dbReference type="RefSeq" id="WP_204097876.1">
    <property type="nucleotide sequence ID" value="NZ_CP069450.1"/>
</dbReference>
<dbReference type="InterPro" id="IPR045619">
    <property type="entry name" value="DUF6443"/>
</dbReference>
<feature type="domain" description="DUF6443" evidence="1">
    <location>
        <begin position="448"/>
        <end position="559"/>
    </location>
</feature>
<accession>A0ABX7H900</accession>
<dbReference type="PANTHER" id="PTHR32305">
    <property type="match status" value="1"/>
</dbReference>
<evidence type="ECO:0000313" key="3">
    <source>
        <dbReference type="Proteomes" id="UP000654720"/>
    </source>
</evidence>
<protein>
    <submittedName>
        <fullName evidence="2">RHS repeat-associated core domain-containing protein</fullName>
    </submittedName>
</protein>
<gene>
    <name evidence="2" type="ORF">I6J59_08150</name>
</gene>
<dbReference type="GeneID" id="93095527"/>
<dbReference type="CDD" id="cd20745">
    <property type="entry name" value="FIX_RhsA_AHH_HNH-like"/>
    <property type="match status" value="1"/>
</dbReference>
<reference evidence="2 3" key="1">
    <citation type="submission" date="2021-02" db="EMBL/GenBank/DDBJ databases">
        <title>FDA dAtabase for Regulatory Grade micrObial Sequences (FDA-ARGOS): Supporting development and validation of Infectious Disease Dx tests.</title>
        <authorList>
            <person name="Carlson P."/>
            <person name="Fischbach M."/>
            <person name="Hastie J."/>
            <person name="Bilen M."/>
            <person name="Cheng A."/>
            <person name="Tallon L."/>
            <person name="Sadzewicz L."/>
            <person name="Zhao X."/>
            <person name="Boylan J."/>
            <person name="Ott S."/>
            <person name="Bowen H."/>
            <person name="Vavikolanu K."/>
            <person name="Mehta A."/>
            <person name="Aluvathingal J."/>
            <person name="Nadendla S."/>
            <person name="Yan Y."/>
            <person name="Sichtig H."/>
        </authorList>
    </citation>
    <scope>NUCLEOTIDE SEQUENCE [LARGE SCALE GENOMIC DNA]</scope>
    <source>
        <strain evidence="2 3">FDAARGOS_1229</strain>
    </source>
</reference>
<dbReference type="Proteomes" id="UP000654720">
    <property type="component" value="Chromosome"/>
</dbReference>
<evidence type="ECO:0000313" key="2">
    <source>
        <dbReference type="EMBL" id="QRO51556.1"/>
    </source>
</evidence>
<dbReference type="InterPro" id="IPR022385">
    <property type="entry name" value="Rhs_assc_core"/>
</dbReference>
<dbReference type="PANTHER" id="PTHR32305:SF15">
    <property type="entry name" value="PROTEIN RHSA-RELATED"/>
    <property type="match status" value="1"/>
</dbReference>